<gene>
    <name evidence="1" type="ORF">C8D82_1258</name>
</gene>
<keyword evidence="2" id="KW-1185">Reference proteome</keyword>
<dbReference type="AlphaFoldDB" id="A0A2U1AQ82"/>
<dbReference type="GeneID" id="78296245"/>
<accession>A0A2U1AQ82</accession>
<protein>
    <submittedName>
        <fullName evidence="1">Uncharacterized protein</fullName>
    </submittedName>
</protein>
<evidence type="ECO:0000313" key="1">
    <source>
        <dbReference type="EMBL" id="PVY38583.1"/>
    </source>
</evidence>
<dbReference type="OrthoDB" id="9907930at2"/>
<dbReference type="RefSeq" id="WP_116884957.1">
    <property type="nucleotide sequence ID" value="NZ_CABMMC010000001.1"/>
</dbReference>
<comment type="caution">
    <text evidence="1">The sequence shown here is derived from an EMBL/GenBank/DDBJ whole genome shotgun (WGS) entry which is preliminary data.</text>
</comment>
<proteinExistence type="predicted"/>
<evidence type="ECO:0000313" key="2">
    <source>
        <dbReference type="Proteomes" id="UP000245959"/>
    </source>
</evidence>
<dbReference type="EMBL" id="QEKH01000025">
    <property type="protein sequence ID" value="PVY38583.1"/>
    <property type="molecule type" value="Genomic_DNA"/>
</dbReference>
<reference evidence="1 2" key="1">
    <citation type="submission" date="2018-04" db="EMBL/GenBank/DDBJ databases">
        <title>Genomic Encyclopedia of Type Strains, Phase IV (KMG-IV): sequencing the most valuable type-strain genomes for metagenomic binning, comparative biology and taxonomic classification.</title>
        <authorList>
            <person name="Goeker M."/>
        </authorList>
    </citation>
    <scope>NUCLEOTIDE SEQUENCE [LARGE SCALE GENOMIC DNA]</scope>
    <source>
        <strain evidence="1 2">DSM 14823</strain>
    </source>
</reference>
<organism evidence="1 2">
    <name type="scientific">Victivallis vadensis</name>
    <dbReference type="NCBI Taxonomy" id="172901"/>
    <lineage>
        <taxon>Bacteria</taxon>
        <taxon>Pseudomonadati</taxon>
        <taxon>Lentisphaerota</taxon>
        <taxon>Lentisphaeria</taxon>
        <taxon>Victivallales</taxon>
        <taxon>Victivallaceae</taxon>
        <taxon>Victivallis</taxon>
    </lineage>
</organism>
<sequence length="150" mass="17209">MNRLKEIKKLRAKAESLKLENAEILRKYNMQQLCSIYNGIGPDAFPDWLRDAISALHPSLAVVALIHDVEWHESDLSKEAFAESNARFKRNGYTAAKAEYAWYDPRRYIVMNQARRFGNICQALGWAAWTSPCECAVCKKKSKQENKNNA</sequence>
<dbReference type="Proteomes" id="UP000245959">
    <property type="component" value="Unassembled WGS sequence"/>
</dbReference>
<name>A0A2U1AQ82_9BACT</name>